<dbReference type="AlphaFoldDB" id="A0A6I6FBG4"/>
<evidence type="ECO:0000313" key="2">
    <source>
        <dbReference type="Proteomes" id="UP000422572"/>
    </source>
</evidence>
<dbReference type="RefSeq" id="WP_156691330.1">
    <property type="nucleotide sequence ID" value="NZ_CP034279.1"/>
</dbReference>
<dbReference type="Proteomes" id="UP000422572">
    <property type="component" value="Chromosome"/>
</dbReference>
<evidence type="ECO:0000313" key="1">
    <source>
        <dbReference type="EMBL" id="QGV77512.1"/>
    </source>
</evidence>
<accession>A0A6I6FBG4</accession>
<name>A0A6I6FBG4_9ACTN</name>
<dbReference type="OrthoDB" id="504981at2"/>
<sequence length="297" mass="30645">MTDTRSAGAHGGAAPGPVLTALRLPDGFQPESVTIGAEPVAWFGSLADGSLHRLDLVTGVGRTLGPGPGTPAAGVRVDGRGRVFVAGAFAGDARVVDGETGEILADYRLAADGPTLVADVVLTPDGAWFTDALAPVLYHLPLGPDGALPGPGDVRRVPLTGDLVYTEGLNVMGAERTPDGTALLIVQANEGVLFRVDPRTGTTTRVGLGGETLRADGLALSGTRLYGAVGIEHHLAEVRLDAAGTRGEVVRRVKDERFDAPSAVAVFGDRLYVPNSRINMTVPTPATPYEVLVLPVP</sequence>
<gene>
    <name evidence="1" type="ORF">EIZ62_04045</name>
</gene>
<dbReference type="EMBL" id="CP034279">
    <property type="protein sequence ID" value="QGV77512.1"/>
    <property type="molecule type" value="Genomic_DNA"/>
</dbReference>
<reference evidence="1 2" key="1">
    <citation type="submission" date="2018-12" db="EMBL/GenBank/DDBJ databases">
        <title>Complete genome sequence of Streptomyces ficellus NRRL8067, the producer of ficellomycin, feldamycin and nojirimycin.</title>
        <authorList>
            <person name="Zhang H."/>
            <person name="Yue R."/>
            <person name="Liu Y."/>
            <person name="Li M."/>
            <person name="Mu H."/>
            <person name="Zhang J."/>
        </authorList>
    </citation>
    <scope>NUCLEOTIDE SEQUENCE [LARGE SCALE GENOMIC DNA]</scope>
    <source>
        <strain evidence="1 2">NRRL 8067</strain>
    </source>
</reference>
<protein>
    <submittedName>
        <fullName evidence="1">Superoxide dismutase</fullName>
    </submittedName>
</protein>
<organism evidence="1 2">
    <name type="scientific">Streptomyces ficellus</name>
    <dbReference type="NCBI Taxonomy" id="1977088"/>
    <lineage>
        <taxon>Bacteria</taxon>
        <taxon>Bacillati</taxon>
        <taxon>Actinomycetota</taxon>
        <taxon>Actinomycetes</taxon>
        <taxon>Kitasatosporales</taxon>
        <taxon>Streptomycetaceae</taxon>
        <taxon>Streptomyces</taxon>
    </lineage>
</organism>
<dbReference type="KEGG" id="sfic:EIZ62_04045"/>
<dbReference type="Gene3D" id="2.130.10.10">
    <property type="entry name" value="YVTN repeat-like/Quinoprotein amine dehydrogenase"/>
    <property type="match status" value="1"/>
</dbReference>
<keyword evidence="2" id="KW-1185">Reference proteome</keyword>
<dbReference type="SUPFAM" id="SSF63829">
    <property type="entry name" value="Calcium-dependent phosphotriesterase"/>
    <property type="match status" value="1"/>
</dbReference>
<dbReference type="InterPro" id="IPR015943">
    <property type="entry name" value="WD40/YVTN_repeat-like_dom_sf"/>
</dbReference>
<proteinExistence type="predicted"/>